<dbReference type="AlphaFoldDB" id="A0A1G7FJU5"/>
<reference evidence="2 3" key="1">
    <citation type="submission" date="2016-10" db="EMBL/GenBank/DDBJ databases">
        <authorList>
            <person name="de Groot N.N."/>
        </authorList>
    </citation>
    <scope>NUCLEOTIDE SEQUENCE [LARGE SCALE GENOMIC DNA]</scope>
    <source>
        <strain evidence="2 3">R5</strain>
    </source>
</reference>
<feature type="domain" description="DUF6894" evidence="1">
    <location>
        <begin position="17"/>
        <end position="81"/>
    </location>
</feature>
<organism evidence="2 3">
    <name type="scientific">Bradyrhizobium brasilense</name>
    <dbReference type="NCBI Taxonomy" id="1419277"/>
    <lineage>
        <taxon>Bacteria</taxon>
        <taxon>Pseudomonadati</taxon>
        <taxon>Pseudomonadota</taxon>
        <taxon>Alphaproteobacteria</taxon>
        <taxon>Hyphomicrobiales</taxon>
        <taxon>Nitrobacteraceae</taxon>
        <taxon>Bradyrhizobium</taxon>
    </lineage>
</organism>
<protein>
    <recommendedName>
        <fullName evidence="1">DUF6894 domain-containing protein</fullName>
    </recommendedName>
</protein>
<dbReference type="Proteomes" id="UP000199245">
    <property type="component" value="Unassembled WGS sequence"/>
</dbReference>
<evidence type="ECO:0000259" key="1">
    <source>
        <dbReference type="Pfam" id="PF21834"/>
    </source>
</evidence>
<name>A0A1G7FJU5_9BRAD</name>
<evidence type="ECO:0000313" key="3">
    <source>
        <dbReference type="Proteomes" id="UP000199245"/>
    </source>
</evidence>
<dbReference type="EMBL" id="FMZW01000034">
    <property type="protein sequence ID" value="SDE76176.1"/>
    <property type="molecule type" value="Genomic_DNA"/>
</dbReference>
<gene>
    <name evidence="2" type="ORF">SAMN05216337_103440</name>
</gene>
<evidence type="ECO:0000313" key="2">
    <source>
        <dbReference type="EMBL" id="SDE76176.1"/>
    </source>
</evidence>
<proteinExistence type="predicted"/>
<sequence>MTFWSGACEDTHMTQVFFHCSTTHGVLMDRRGTSVTSLSEACEAATCMMRSLVATVSLEDWRDWVVHVSDEAGEEIVILSFASVLGKPH</sequence>
<dbReference type="InterPro" id="IPR054189">
    <property type="entry name" value="DUF6894"/>
</dbReference>
<accession>A0A1G7FJU5</accession>
<dbReference type="Pfam" id="PF21834">
    <property type="entry name" value="DUF6894"/>
    <property type="match status" value="1"/>
</dbReference>